<proteinExistence type="predicted"/>
<feature type="domain" description="Zn(2)-C6 fungal-type" evidence="8">
    <location>
        <begin position="8"/>
        <end position="40"/>
    </location>
</feature>
<feature type="compositionally biased region" description="Polar residues" evidence="7">
    <location>
        <begin position="118"/>
        <end position="127"/>
    </location>
</feature>
<dbReference type="InterPro" id="IPR001138">
    <property type="entry name" value="Zn2Cys6_DnaBD"/>
</dbReference>
<evidence type="ECO:0000313" key="10">
    <source>
        <dbReference type="RefSeq" id="XP_033460024.1"/>
    </source>
</evidence>
<keyword evidence="3" id="KW-0805">Transcription regulation</keyword>
<protein>
    <recommendedName>
        <fullName evidence="8">Zn(2)-C6 fungal-type domain-containing protein</fullName>
    </recommendedName>
</protein>
<organism evidence="10">
    <name type="scientific">Dissoconium aciculare CBS 342.82</name>
    <dbReference type="NCBI Taxonomy" id="1314786"/>
    <lineage>
        <taxon>Eukaryota</taxon>
        <taxon>Fungi</taxon>
        <taxon>Dikarya</taxon>
        <taxon>Ascomycota</taxon>
        <taxon>Pezizomycotina</taxon>
        <taxon>Dothideomycetes</taxon>
        <taxon>Dothideomycetidae</taxon>
        <taxon>Mycosphaerellales</taxon>
        <taxon>Dissoconiaceae</taxon>
        <taxon>Dissoconium</taxon>
    </lineage>
</organism>
<dbReference type="GO" id="GO:0008270">
    <property type="term" value="F:zinc ion binding"/>
    <property type="evidence" value="ECO:0007669"/>
    <property type="project" value="InterPro"/>
</dbReference>
<feature type="region of interest" description="Disordered" evidence="7">
    <location>
        <begin position="52"/>
        <end position="75"/>
    </location>
</feature>
<evidence type="ECO:0000256" key="6">
    <source>
        <dbReference type="ARBA" id="ARBA00023242"/>
    </source>
</evidence>
<dbReference type="PANTHER" id="PTHR31944:SF130">
    <property type="entry name" value="ZN(II)2CYS6 TRANSCRIPTION FACTO (EUROFUNG)"/>
    <property type="match status" value="1"/>
</dbReference>
<evidence type="ECO:0000313" key="9">
    <source>
        <dbReference type="Proteomes" id="UP000504637"/>
    </source>
</evidence>
<dbReference type="InterPro" id="IPR051430">
    <property type="entry name" value="Fungal_TF_Env_Response"/>
</dbReference>
<keyword evidence="9" id="KW-1185">Reference proteome</keyword>
<dbReference type="Proteomes" id="UP000504637">
    <property type="component" value="Unplaced"/>
</dbReference>
<gene>
    <name evidence="10" type="ORF">K489DRAFT_289570</name>
</gene>
<dbReference type="PANTHER" id="PTHR31944">
    <property type="entry name" value="HEME-RESPONSIVE ZINC FINGER TRANSCRIPTION FACTOR HAP1"/>
    <property type="match status" value="1"/>
</dbReference>
<sequence>KRRRKVLSCYNCRRRKLQCDRVQPVCGRCAKAGASHECLYIEDSADHLFREDDAPTSVSRASVPSYERTNRTSSNVRLSSDTLARMNYQEGRIKHLEATLAMTSSGANMTQRAKVPAQTFTPDSTTGMADRPAQVSEREAPLLHGRSFKTQYRGSSHVGALIGRLSELTSFSREAFERFPALMKAREDLSALKYRTEHADFKHTGANDTDLLELLPSQRDCDALVRTYFENFGCLYQVLHPPAFWKEFDGLWSEDAITRPHFVALVLCLTACARCLRSSQPWLYIANSSVAREQSIAVICAVETWLRRQSQKNVSAEDFQIRFLLLLAKEVAAYKSKRTWTEAGELVRYCMAAGLHRDPDMIWKPTSVLEKELRKRIWAAVTEFELQAAFDKGMPSTAWILQSDCPPPSHIWDHDWPKDPEQIPTVRPLSQFGSAAFLAMAADSITLRTTINAALSNIRQTISFEDVRRYTDEIEHLLKSIPKWAGRDGETSRAMLTLNLRQYLLTIHERQVQQTLSKSERDYSRMVIIETATLIIDTHRSLTAQGCFTLETLRADHQRAALALCSIKAAIDPVVDGALSVLVNEVIARNVPEVLTMLTERVYRYGCDQRQLWMLSALHGYAQAKHDPAKRLEYMQDTVDRVLRTYYKIMACQDE</sequence>
<keyword evidence="2" id="KW-0862">Zinc</keyword>
<dbReference type="GO" id="GO:0005634">
    <property type="term" value="C:nucleus"/>
    <property type="evidence" value="ECO:0007669"/>
    <property type="project" value="TreeGrafter"/>
</dbReference>
<dbReference type="PROSITE" id="PS00463">
    <property type="entry name" value="ZN2_CY6_FUNGAL_1"/>
    <property type="match status" value="1"/>
</dbReference>
<dbReference type="InterPro" id="IPR036864">
    <property type="entry name" value="Zn2-C6_fun-type_DNA-bd_sf"/>
</dbReference>
<dbReference type="CDD" id="cd12148">
    <property type="entry name" value="fungal_TF_MHR"/>
    <property type="match status" value="1"/>
</dbReference>
<dbReference type="InterPro" id="IPR007219">
    <property type="entry name" value="XnlR_reg_dom"/>
</dbReference>
<dbReference type="OrthoDB" id="4236860at2759"/>
<reference evidence="10" key="3">
    <citation type="submission" date="2025-08" db="UniProtKB">
        <authorList>
            <consortium name="RefSeq"/>
        </authorList>
    </citation>
    <scope>IDENTIFICATION</scope>
    <source>
        <strain evidence="10">CBS 342.82</strain>
    </source>
</reference>
<keyword evidence="1" id="KW-0479">Metal-binding</keyword>
<evidence type="ECO:0000256" key="1">
    <source>
        <dbReference type="ARBA" id="ARBA00022723"/>
    </source>
</evidence>
<evidence type="ECO:0000256" key="7">
    <source>
        <dbReference type="SAM" id="MobiDB-lite"/>
    </source>
</evidence>
<dbReference type="RefSeq" id="XP_033460024.1">
    <property type="nucleotide sequence ID" value="XM_033600153.1"/>
</dbReference>
<reference evidence="10" key="2">
    <citation type="submission" date="2020-04" db="EMBL/GenBank/DDBJ databases">
        <authorList>
            <consortium name="NCBI Genome Project"/>
        </authorList>
    </citation>
    <scope>NUCLEOTIDE SEQUENCE</scope>
    <source>
        <strain evidence="10">CBS 342.82</strain>
    </source>
</reference>
<feature type="non-terminal residue" evidence="10">
    <location>
        <position position="655"/>
    </location>
</feature>
<dbReference type="GO" id="GO:0001228">
    <property type="term" value="F:DNA-binding transcription activator activity, RNA polymerase II-specific"/>
    <property type="evidence" value="ECO:0007669"/>
    <property type="project" value="TreeGrafter"/>
</dbReference>
<dbReference type="AlphaFoldDB" id="A0A6J3M514"/>
<dbReference type="SUPFAM" id="SSF57701">
    <property type="entry name" value="Zn2/Cys6 DNA-binding domain"/>
    <property type="match status" value="1"/>
</dbReference>
<dbReference type="PROSITE" id="PS50048">
    <property type="entry name" value="ZN2_CY6_FUNGAL_2"/>
    <property type="match status" value="1"/>
</dbReference>
<dbReference type="GO" id="GO:0006351">
    <property type="term" value="P:DNA-templated transcription"/>
    <property type="evidence" value="ECO:0007669"/>
    <property type="project" value="InterPro"/>
</dbReference>
<name>A0A6J3M514_9PEZI</name>
<evidence type="ECO:0000256" key="3">
    <source>
        <dbReference type="ARBA" id="ARBA00023015"/>
    </source>
</evidence>
<reference evidence="10" key="1">
    <citation type="submission" date="2020-01" db="EMBL/GenBank/DDBJ databases">
        <authorList>
            <consortium name="DOE Joint Genome Institute"/>
            <person name="Haridas S."/>
            <person name="Albert R."/>
            <person name="Binder M."/>
            <person name="Bloem J."/>
            <person name="Labutti K."/>
            <person name="Salamov A."/>
            <person name="Andreopoulos B."/>
            <person name="Baker S.E."/>
            <person name="Barry K."/>
            <person name="Bills G."/>
            <person name="Bluhm B.H."/>
            <person name="Cannon C."/>
            <person name="Castanera R."/>
            <person name="Culley D.E."/>
            <person name="Daum C."/>
            <person name="Ezra D."/>
            <person name="Gonzalez J.B."/>
            <person name="Henrissat B."/>
            <person name="Kuo A."/>
            <person name="Liang C."/>
            <person name="Lipzen A."/>
            <person name="Lutzoni F."/>
            <person name="Magnuson J."/>
            <person name="Mondo S."/>
            <person name="Nolan M."/>
            <person name="Ohm R."/>
            <person name="Pangilinan J."/>
            <person name="Park H.-J."/>
            <person name="Ramirez L."/>
            <person name="Alfaro M."/>
            <person name="Sun H."/>
            <person name="Tritt A."/>
            <person name="Yoshinaga Y."/>
            <person name="Zwiers L.-H."/>
            <person name="Turgeon B.G."/>
            <person name="Goodwin S.B."/>
            <person name="Spatafora J.W."/>
            <person name="Crous P.W."/>
            <person name="Grigoriev I.V."/>
        </authorList>
    </citation>
    <scope>NUCLEOTIDE SEQUENCE</scope>
    <source>
        <strain evidence="10">CBS 342.82</strain>
    </source>
</reference>
<feature type="non-terminal residue" evidence="10">
    <location>
        <position position="1"/>
    </location>
</feature>
<dbReference type="GeneID" id="54357953"/>
<keyword evidence="6" id="KW-0539">Nucleus</keyword>
<dbReference type="SMART" id="SM00066">
    <property type="entry name" value="GAL4"/>
    <property type="match status" value="1"/>
</dbReference>
<dbReference type="GO" id="GO:0000978">
    <property type="term" value="F:RNA polymerase II cis-regulatory region sequence-specific DNA binding"/>
    <property type="evidence" value="ECO:0007669"/>
    <property type="project" value="TreeGrafter"/>
</dbReference>
<dbReference type="Gene3D" id="4.10.240.10">
    <property type="entry name" value="Zn(2)-C6 fungal-type DNA-binding domain"/>
    <property type="match status" value="1"/>
</dbReference>
<accession>A0A6J3M514</accession>
<evidence type="ECO:0000256" key="5">
    <source>
        <dbReference type="ARBA" id="ARBA00023163"/>
    </source>
</evidence>
<keyword evidence="4" id="KW-0238">DNA-binding</keyword>
<evidence type="ECO:0000259" key="8">
    <source>
        <dbReference type="PROSITE" id="PS50048"/>
    </source>
</evidence>
<evidence type="ECO:0000256" key="4">
    <source>
        <dbReference type="ARBA" id="ARBA00023125"/>
    </source>
</evidence>
<dbReference type="Pfam" id="PF04082">
    <property type="entry name" value="Fungal_trans"/>
    <property type="match status" value="1"/>
</dbReference>
<keyword evidence="5" id="KW-0804">Transcription</keyword>
<dbReference type="CDD" id="cd00067">
    <property type="entry name" value="GAL4"/>
    <property type="match status" value="1"/>
</dbReference>
<dbReference type="Pfam" id="PF00172">
    <property type="entry name" value="Zn_clus"/>
    <property type="match status" value="1"/>
</dbReference>
<evidence type="ECO:0000256" key="2">
    <source>
        <dbReference type="ARBA" id="ARBA00022833"/>
    </source>
</evidence>
<feature type="region of interest" description="Disordered" evidence="7">
    <location>
        <begin position="105"/>
        <end position="134"/>
    </location>
</feature>